<dbReference type="InterPro" id="IPR014032">
    <property type="entry name" value="Peptidase_A24A_bac"/>
</dbReference>
<comment type="similarity">
    <text evidence="1 2">Belongs to the peptidase A24 family.</text>
</comment>
<keyword evidence="3" id="KW-1133">Transmembrane helix</keyword>
<sequence length="273" mass="28707">MMSFILFSAQFPALWLTAVAAFGLIAGLGLSEVACRLSTRLERQRRQEACRPPLAGGEACVRQADIVFCAQRGAAAQTRAQAETGRRHPPSQSEAVTFLHPVTSCHLLLAALGMALFLAAAWHRPPGVALLGSWILLSFLLLLAVVDARTMLLPDILTVPLLWIGLSFNLVGAFVPLGQAVSGAMAGYLAFWGLLRGARLLTGRDGLGYGDAKLLAALGAWLGWQALPLLVLIAASAGIGAALLGRGRRVFGGQARPFGPWLALGGALSLLAR</sequence>
<reference evidence="5 6" key="1">
    <citation type="submission" date="2019-09" db="EMBL/GenBank/DDBJ databases">
        <authorList>
            <person name="Li Y."/>
        </authorList>
    </citation>
    <scope>NUCLEOTIDE SEQUENCE [LARGE SCALE GENOMIC DNA]</scope>
    <source>
        <strain evidence="5 6">L3-3HA</strain>
    </source>
</reference>
<dbReference type="GO" id="GO:0004190">
    <property type="term" value="F:aspartic-type endopeptidase activity"/>
    <property type="evidence" value="ECO:0007669"/>
    <property type="project" value="InterPro"/>
</dbReference>
<dbReference type="Gene3D" id="1.20.120.1220">
    <property type="match status" value="1"/>
</dbReference>
<dbReference type="PANTHER" id="PTHR30487">
    <property type="entry name" value="TYPE 4 PREPILIN-LIKE PROTEINS LEADER PEPTIDE-PROCESSING ENZYME"/>
    <property type="match status" value="1"/>
</dbReference>
<dbReference type="EMBL" id="VYKJ01000007">
    <property type="protein sequence ID" value="KAA8998956.1"/>
    <property type="molecule type" value="Genomic_DNA"/>
</dbReference>
<dbReference type="PANTHER" id="PTHR30487:SF0">
    <property type="entry name" value="PREPILIN LEADER PEPTIDASE_N-METHYLTRANSFERASE-RELATED"/>
    <property type="match status" value="1"/>
</dbReference>
<dbReference type="OrthoDB" id="9789291at2"/>
<dbReference type="AlphaFoldDB" id="A0A5J5FXX2"/>
<evidence type="ECO:0000313" key="6">
    <source>
        <dbReference type="Proteomes" id="UP000335415"/>
    </source>
</evidence>
<evidence type="ECO:0000256" key="1">
    <source>
        <dbReference type="ARBA" id="ARBA00005801"/>
    </source>
</evidence>
<keyword evidence="3" id="KW-0812">Transmembrane</keyword>
<dbReference type="Proteomes" id="UP000335415">
    <property type="component" value="Unassembled WGS sequence"/>
</dbReference>
<dbReference type="Pfam" id="PF01478">
    <property type="entry name" value="Peptidase_A24"/>
    <property type="match status" value="1"/>
</dbReference>
<gene>
    <name evidence="5" type="ORF">FJU30_14855</name>
</gene>
<evidence type="ECO:0000259" key="4">
    <source>
        <dbReference type="Pfam" id="PF01478"/>
    </source>
</evidence>
<feature type="transmembrane region" description="Helical" evidence="3">
    <location>
        <begin position="214"/>
        <end position="244"/>
    </location>
</feature>
<evidence type="ECO:0000256" key="2">
    <source>
        <dbReference type="RuleBase" id="RU003793"/>
    </source>
</evidence>
<feature type="transmembrane region" description="Helical" evidence="3">
    <location>
        <begin position="128"/>
        <end position="149"/>
    </location>
</feature>
<name>A0A5J5FXX2_9GAMM</name>
<protein>
    <submittedName>
        <fullName evidence="5">Prepilin peptidase</fullName>
    </submittedName>
</protein>
<evidence type="ECO:0000256" key="3">
    <source>
        <dbReference type="SAM" id="Phobius"/>
    </source>
</evidence>
<dbReference type="RefSeq" id="WP_150435755.1">
    <property type="nucleotide sequence ID" value="NZ_VYKJ01000007.1"/>
</dbReference>
<dbReference type="GO" id="GO:0005886">
    <property type="term" value="C:plasma membrane"/>
    <property type="evidence" value="ECO:0007669"/>
    <property type="project" value="TreeGrafter"/>
</dbReference>
<organism evidence="5 6">
    <name type="scientific">Affinibrenneria salicis</name>
    <dbReference type="NCBI Taxonomy" id="2590031"/>
    <lineage>
        <taxon>Bacteria</taxon>
        <taxon>Pseudomonadati</taxon>
        <taxon>Pseudomonadota</taxon>
        <taxon>Gammaproteobacteria</taxon>
        <taxon>Enterobacterales</taxon>
        <taxon>Pectobacteriaceae</taxon>
        <taxon>Affinibrenneria</taxon>
    </lineage>
</organism>
<feature type="transmembrane region" description="Helical" evidence="3">
    <location>
        <begin position="161"/>
        <end position="194"/>
    </location>
</feature>
<feature type="transmembrane region" description="Helical" evidence="3">
    <location>
        <begin position="12"/>
        <end position="35"/>
    </location>
</feature>
<feature type="transmembrane region" description="Helical" evidence="3">
    <location>
        <begin position="96"/>
        <end position="122"/>
    </location>
</feature>
<dbReference type="GO" id="GO:0006465">
    <property type="term" value="P:signal peptide processing"/>
    <property type="evidence" value="ECO:0007669"/>
    <property type="project" value="TreeGrafter"/>
</dbReference>
<keyword evidence="3" id="KW-0472">Membrane</keyword>
<proteinExistence type="inferred from homology"/>
<comment type="caution">
    <text evidence="5">The sequence shown here is derived from an EMBL/GenBank/DDBJ whole genome shotgun (WGS) entry which is preliminary data.</text>
</comment>
<dbReference type="InterPro" id="IPR000045">
    <property type="entry name" value="Prepilin_IV_endopep_pep"/>
</dbReference>
<feature type="domain" description="Prepilin type IV endopeptidase peptidase" evidence="4">
    <location>
        <begin position="134"/>
        <end position="241"/>
    </location>
</feature>
<evidence type="ECO:0000313" key="5">
    <source>
        <dbReference type="EMBL" id="KAA8998956.1"/>
    </source>
</evidence>
<accession>A0A5J5FXX2</accession>
<dbReference type="PRINTS" id="PR00864">
    <property type="entry name" value="PREPILNPTASE"/>
</dbReference>
<dbReference type="InterPro" id="IPR050882">
    <property type="entry name" value="Prepilin_peptidase/N-MTase"/>
</dbReference>
<keyword evidence="6" id="KW-1185">Reference proteome</keyword>